<dbReference type="KEGG" id="sct:SCAT_5126"/>
<evidence type="ECO:0000313" key="4">
    <source>
        <dbReference type="EMBL" id="AEW97491.1"/>
    </source>
</evidence>
<feature type="region of interest" description="Disordered" evidence="1">
    <location>
        <begin position="252"/>
        <end position="371"/>
    </location>
</feature>
<protein>
    <submittedName>
        <fullName evidence="4">Uncharacterized protein</fullName>
    </submittedName>
</protein>
<evidence type="ECO:0000259" key="3">
    <source>
        <dbReference type="Pfam" id="PF14490"/>
    </source>
</evidence>
<sequence length="768" mass="76569">MSTDPTARGAEQDAEAGPGTGAPVPGPDRPPAGARSPELARLAQAVRAIESGDRPAAPAPPPTAPAPAPVAPSAAPATTPLPAEPVAAARQVLGAGGAPAALAGPAMAVLGERAGELLREDPWRVLSLPGVRLDQADGFARTLLGPACGPGDERRGRAVLGRLLEQAAEAGHTALEWPVLADALAKQSVPDAETVIRRAVEEGQVMVFHEERPTPGAAPDDETPVTVLLALDRYALAEESLADALVRLANSVPSEGAPGSVGAEDDADDERRAGDAESADEPAVAEDADAAGGSGNVDAAGPGEDGPVPGSVADAETAGQRGSDDAARPTGNGQGADGAGQVTDGQGAGQTRGVNGTDGAEEAGPGGDHHARSAVDWEAAAGAAPTPSAAELIRAVAGHGLVAHTGGEAARAEPAALVAAARAAGLRAYAAAFTPDGRRRLAESIGPGGDEAAVTVDGLLSGAEGPGRDAEGAFALDLLAVVDAPRLDVELAATLVESVPDGARLVLSGDPAVLWSAGPGRVFADLLAARVCPQVVSRTPDPGPVGELVSGIGVGELTPVDAPGREVVIVPVRDPGEAVHRTVQLVADSIPRAIGVPAPRTQVVTVGHGGPVGTRALNAALKERLNPGPGRFGGFDPGDRVVYVPAPGRALPATVTSGDAAGLHLECEGAAVVVPPDQVAAAVRHGWALTAHQAAGSRWPAVVAVVPGDAGQALTRQWVYTAFGRAETHLSVVQGADLQQTVVERPAKERTTRLRAVLGEHGAGLADA</sequence>
<dbReference type="Gene3D" id="2.30.30.940">
    <property type="match status" value="1"/>
</dbReference>
<dbReference type="AlphaFoldDB" id="F8K1I9"/>
<dbReference type="PATRIC" id="fig|1003195.11.peg.6546"/>
<dbReference type="Pfam" id="PF13538">
    <property type="entry name" value="UvrD_C_2"/>
    <property type="match status" value="1"/>
</dbReference>
<feature type="region of interest" description="Disordered" evidence="1">
    <location>
        <begin position="1"/>
        <end position="82"/>
    </location>
</feature>
<dbReference type="eggNOG" id="COG0507">
    <property type="taxonomic scope" value="Bacteria"/>
</dbReference>
<gene>
    <name evidence="4" type="ordered locus">SCATT_51200</name>
</gene>
<evidence type="ECO:0000313" key="5">
    <source>
        <dbReference type="Proteomes" id="UP000007842"/>
    </source>
</evidence>
<dbReference type="HOGENOM" id="CLU_007524_2_1_11"/>
<feature type="domain" description="ATP-dependent RecD2 DNA helicase-like helix-hairpin-helix" evidence="3">
    <location>
        <begin position="93"/>
        <end position="173"/>
    </location>
</feature>
<evidence type="ECO:0000256" key="1">
    <source>
        <dbReference type="SAM" id="MobiDB-lite"/>
    </source>
</evidence>
<dbReference type="InterPro" id="IPR027785">
    <property type="entry name" value="UvrD-like_helicase_C"/>
</dbReference>
<evidence type="ECO:0000259" key="2">
    <source>
        <dbReference type="Pfam" id="PF13538"/>
    </source>
</evidence>
<dbReference type="RefSeq" id="WP_014145829.1">
    <property type="nucleotide sequence ID" value="NC_016111.1"/>
</dbReference>
<name>F8K1I9_STREN</name>
<dbReference type="EMBL" id="CP003219">
    <property type="protein sequence ID" value="AEW97491.1"/>
    <property type="molecule type" value="Genomic_DNA"/>
</dbReference>
<dbReference type="OrthoDB" id="9763659at2"/>
<reference evidence="5" key="1">
    <citation type="submission" date="2011-12" db="EMBL/GenBank/DDBJ databases">
        <title>Complete genome sequence of Streptomyces cattleya strain DSM 46488.</title>
        <authorList>
            <person name="Ou H.-Y."/>
            <person name="Li P."/>
            <person name="Zhao C."/>
            <person name="O'Hagan D."/>
            <person name="Deng Z."/>
        </authorList>
    </citation>
    <scope>NUCLEOTIDE SEQUENCE [LARGE SCALE GENOMIC DNA]</scope>
    <source>
        <strain evidence="5">ATCC 35852 / DSM 46488 / JCM 4925 / NBRC 14057 / NRRL 8057</strain>
    </source>
</reference>
<feature type="compositionally biased region" description="Low complexity" evidence="1">
    <location>
        <begin position="71"/>
        <end position="82"/>
    </location>
</feature>
<dbReference type="SUPFAM" id="SSF52540">
    <property type="entry name" value="P-loop containing nucleoside triphosphate hydrolases"/>
    <property type="match status" value="1"/>
</dbReference>
<dbReference type="InterPro" id="IPR029493">
    <property type="entry name" value="RecD2-like_HHH"/>
</dbReference>
<feature type="compositionally biased region" description="Pro residues" evidence="1">
    <location>
        <begin position="57"/>
        <end position="70"/>
    </location>
</feature>
<proteinExistence type="predicted"/>
<dbReference type="CDD" id="cd18809">
    <property type="entry name" value="SF1_C_RecD"/>
    <property type="match status" value="1"/>
</dbReference>
<keyword evidence="5" id="KW-1185">Reference proteome</keyword>
<organism evidence="4 5">
    <name type="scientific">Streptantibioticus cattleyicolor (strain ATCC 35852 / DSM 46488 / JCM 4925 / NBRC 14057 / NRRL 8057)</name>
    <name type="common">Streptomyces cattleya</name>
    <dbReference type="NCBI Taxonomy" id="1003195"/>
    <lineage>
        <taxon>Bacteria</taxon>
        <taxon>Bacillati</taxon>
        <taxon>Actinomycetota</taxon>
        <taxon>Actinomycetes</taxon>
        <taxon>Kitasatosporales</taxon>
        <taxon>Streptomycetaceae</taxon>
        <taxon>Streptantibioticus</taxon>
    </lineage>
</organism>
<dbReference type="Pfam" id="PF14490">
    <property type="entry name" value="HHH_RecD2"/>
    <property type="match status" value="1"/>
</dbReference>
<dbReference type="Gene3D" id="3.40.50.300">
    <property type="entry name" value="P-loop containing nucleotide triphosphate hydrolases"/>
    <property type="match status" value="2"/>
</dbReference>
<feature type="domain" description="UvrD-like helicase C-terminal" evidence="2">
    <location>
        <begin position="685"/>
        <end position="733"/>
    </location>
</feature>
<accession>F8K1I9</accession>
<dbReference type="STRING" id="1003195.SCATT_51200"/>
<accession>G8WVG7</accession>
<dbReference type="InterPro" id="IPR027417">
    <property type="entry name" value="P-loop_NTPase"/>
</dbReference>
<dbReference type="Proteomes" id="UP000007842">
    <property type="component" value="Chromosome"/>
</dbReference>
<dbReference type="KEGG" id="scy:SCATT_51200"/>
<feature type="compositionally biased region" description="Acidic residues" evidence="1">
    <location>
        <begin position="277"/>
        <end position="289"/>
    </location>
</feature>